<feature type="domain" description="Guanylate cyclase" evidence="1">
    <location>
        <begin position="7"/>
        <end position="122"/>
    </location>
</feature>
<dbReference type="InterPro" id="IPR001054">
    <property type="entry name" value="A/G_cyclase"/>
</dbReference>
<dbReference type="Gene3D" id="3.40.50.10070">
    <property type="entry name" value="TolB, N-terminal domain"/>
    <property type="match status" value="1"/>
</dbReference>
<dbReference type="InterPro" id="IPR019734">
    <property type="entry name" value="TPR_rpt"/>
</dbReference>
<dbReference type="InterPro" id="IPR029787">
    <property type="entry name" value="Nucleotide_cyclase"/>
</dbReference>
<evidence type="ECO:0000259" key="1">
    <source>
        <dbReference type="PROSITE" id="PS50125"/>
    </source>
</evidence>
<dbReference type="CDD" id="cd07302">
    <property type="entry name" value="CHD"/>
    <property type="match status" value="1"/>
</dbReference>
<dbReference type="SMART" id="SM00044">
    <property type="entry name" value="CYCc"/>
    <property type="match status" value="1"/>
</dbReference>
<keyword evidence="3" id="KW-1185">Reference proteome</keyword>
<comment type="caution">
    <text evidence="2">The sequence shown here is derived from an EMBL/GenBank/DDBJ whole genome shotgun (WGS) entry which is preliminary data.</text>
</comment>
<dbReference type="EMBL" id="LYBW01000039">
    <property type="protein sequence ID" value="ODR92819.1"/>
    <property type="molecule type" value="Genomic_DNA"/>
</dbReference>
<dbReference type="SMART" id="SM00028">
    <property type="entry name" value="TPR"/>
    <property type="match status" value="4"/>
</dbReference>
<dbReference type="Gene3D" id="3.30.70.1230">
    <property type="entry name" value="Nucleotide cyclase"/>
    <property type="match status" value="1"/>
</dbReference>
<dbReference type="RefSeq" id="WP_069456983.1">
    <property type="nucleotide sequence ID" value="NZ_LYBW01000039.1"/>
</dbReference>
<dbReference type="Pfam" id="PF00211">
    <property type="entry name" value="Guanylate_cyc"/>
    <property type="match status" value="1"/>
</dbReference>
<dbReference type="STRING" id="1752398.A8M32_03310"/>
<dbReference type="PROSITE" id="PS50125">
    <property type="entry name" value="GUANYLATE_CYCLASE_2"/>
    <property type="match status" value="1"/>
</dbReference>
<gene>
    <name evidence="2" type="ORF">A8M32_03310</name>
</gene>
<evidence type="ECO:0000313" key="2">
    <source>
        <dbReference type="EMBL" id="ODR92819.1"/>
    </source>
</evidence>
<dbReference type="InterPro" id="IPR011990">
    <property type="entry name" value="TPR-like_helical_dom_sf"/>
</dbReference>
<sequence>MERKLTAILAADVVGFSRLVGTDEAGTLADLRAHRDNLIDPKIAEHGGHIVKTIGDGLLVVFSSVVAAVECAAAIQRGMVERNRDVPGHGTIEFRIGVNLGEVVVEGTDIFGDGVNIASRLESIAEPGMICVSGAVFSEVKNRVKLRFEDLGAQTLKNIVDPVHIYRIVPTAGGPAPRHIPRATEDMPIPKRPSVAVLPFADFTGKPDHDYLADGLRLNIQAALIHASGLFLIGAATCNRYRNADVTAEQAGRELGVRYVLQGAVQKSGQRIRAMLELTDVVARQIVWAERYDRLVDDAFAMQDEITAEVLKALDVKLASGEKWLLHSTISNLEALDPFYRGLSLFYAGSREANAAAREMFETVFRLQPDSPVGPAYLCFTFWVDAFRGWAASKEQSLAQAALWADKAIKLRGSNGLAHIVLASVHLLNRRHEEALATCYKAVELRPNCPTANSYLANILCYCGRASEAIAKVQEAMRITPVFPPWYMTLLAAAYRDTGEIAKSISAAGHSLKLNPGDCDALLVLCSDYSLLGQHQQAGKLAQEIVAIEPKFSLGRYAESQPYKDEEALARLIESLRAAGLPQ</sequence>
<dbReference type="GO" id="GO:0004016">
    <property type="term" value="F:adenylate cyclase activity"/>
    <property type="evidence" value="ECO:0007669"/>
    <property type="project" value="UniProtKB-ARBA"/>
</dbReference>
<reference evidence="3" key="1">
    <citation type="submission" date="2016-05" db="EMBL/GenBank/DDBJ databases">
        <authorList>
            <person name="Li Y."/>
        </authorList>
    </citation>
    <scope>NUCLEOTIDE SEQUENCE [LARGE SCALE GENOMIC DNA]</scope>
    <source>
        <strain evidence="3">YIC4027</strain>
    </source>
</reference>
<organism evidence="2 3">
    <name type="scientific">Sinorhizobium alkalisoli</name>
    <dbReference type="NCBI Taxonomy" id="1752398"/>
    <lineage>
        <taxon>Bacteria</taxon>
        <taxon>Pseudomonadati</taxon>
        <taxon>Pseudomonadota</taxon>
        <taxon>Alphaproteobacteria</taxon>
        <taxon>Hyphomicrobiales</taxon>
        <taxon>Rhizobiaceae</taxon>
        <taxon>Sinorhizobium/Ensifer group</taxon>
        <taxon>Sinorhizobium</taxon>
    </lineage>
</organism>
<dbReference type="InterPro" id="IPR050697">
    <property type="entry name" value="Adenylyl/Guanylyl_Cyclase_3/4"/>
</dbReference>
<evidence type="ECO:0000313" key="3">
    <source>
        <dbReference type="Proteomes" id="UP000094342"/>
    </source>
</evidence>
<name>A0A1E3VGV2_9HYPH</name>
<dbReference type="Proteomes" id="UP000094342">
    <property type="component" value="Unassembled WGS sequence"/>
</dbReference>
<dbReference type="SUPFAM" id="SSF48452">
    <property type="entry name" value="TPR-like"/>
    <property type="match status" value="1"/>
</dbReference>
<dbReference type="GO" id="GO:0006171">
    <property type="term" value="P:cAMP biosynthetic process"/>
    <property type="evidence" value="ECO:0007669"/>
    <property type="project" value="TreeGrafter"/>
</dbReference>
<dbReference type="AlphaFoldDB" id="A0A1E3VGV2"/>
<proteinExistence type="predicted"/>
<dbReference type="Pfam" id="PF13181">
    <property type="entry name" value="TPR_8"/>
    <property type="match status" value="1"/>
</dbReference>
<dbReference type="PANTHER" id="PTHR43081:SF19">
    <property type="entry name" value="PH-SENSITIVE ADENYLATE CYCLASE RV1264"/>
    <property type="match status" value="1"/>
</dbReference>
<accession>A0A1E3VGV2</accession>
<protein>
    <recommendedName>
        <fullName evidence="1">Guanylate cyclase domain-containing protein</fullName>
    </recommendedName>
</protein>
<dbReference type="SUPFAM" id="SSF55073">
    <property type="entry name" value="Nucleotide cyclase"/>
    <property type="match status" value="1"/>
</dbReference>
<dbReference type="PANTHER" id="PTHR43081">
    <property type="entry name" value="ADENYLATE CYCLASE, TERMINAL-DIFFERENTIATION SPECIFIC-RELATED"/>
    <property type="match status" value="1"/>
</dbReference>
<dbReference type="GO" id="GO:0035556">
    <property type="term" value="P:intracellular signal transduction"/>
    <property type="evidence" value="ECO:0007669"/>
    <property type="project" value="InterPro"/>
</dbReference>
<dbReference type="Gene3D" id="1.25.40.10">
    <property type="entry name" value="Tetratricopeptide repeat domain"/>
    <property type="match status" value="2"/>
</dbReference>